<protein>
    <recommendedName>
        <fullName evidence="3">Desulfoferrodoxin N-terminal domain-containing protein</fullName>
    </recommendedName>
</protein>
<accession>F5Y6V9</accession>
<organism evidence="1 2">
    <name type="scientific">Leadbettera azotonutricia (strain ATCC BAA-888 / DSM 13862 / ZAS-9)</name>
    <name type="common">Treponema azotonutricium</name>
    <dbReference type="NCBI Taxonomy" id="545695"/>
    <lineage>
        <taxon>Bacteria</taxon>
        <taxon>Pseudomonadati</taxon>
        <taxon>Spirochaetota</taxon>
        <taxon>Spirochaetia</taxon>
        <taxon>Spirochaetales</taxon>
        <taxon>Breznakiellaceae</taxon>
        <taxon>Leadbettera</taxon>
    </lineage>
</organism>
<dbReference type="Proteomes" id="UP000009222">
    <property type="component" value="Chromosome"/>
</dbReference>
<keyword evidence="2" id="KW-1185">Reference proteome</keyword>
<dbReference type="RefSeq" id="WP_015711980.1">
    <property type="nucleotide sequence ID" value="NC_015577.1"/>
</dbReference>
<sequence>MPGKYEPEIVQEDCTVYCSTCNKTIELKKGEPIPLCCGKPMEIID</sequence>
<dbReference type="KEGG" id="taz:TREAZ_3600"/>
<evidence type="ECO:0008006" key="3">
    <source>
        <dbReference type="Google" id="ProtNLM"/>
    </source>
</evidence>
<reference evidence="1 2" key="2">
    <citation type="journal article" date="2011" name="ISME J.">
        <title>RNA-seq reveals cooperative metabolic interactions between two termite-gut spirochete species in co-culture.</title>
        <authorList>
            <person name="Rosenthal A.Z."/>
            <person name="Matson E.G."/>
            <person name="Eldar A."/>
            <person name="Leadbetter J.R."/>
        </authorList>
    </citation>
    <scope>NUCLEOTIDE SEQUENCE [LARGE SCALE GENOMIC DNA]</scope>
    <source>
        <strain evidence="2">ATCC BAA-888 / DSM 13862 / ZAS-9</strain>
    </source>
</reference>
<gene>
    <name evidence="1" type="ordered locus">TREAZ_3600</name>
</gene>
<dbReference type="InParanoid" id="F5Y6V9"/>
<reference evidence="2" key="1">
    <citation type="submission" date="2009-12" db="EMBL/GenBank/DDBJ databases">
        <title>Complete sequence of Treponema azotonutricium strain ZAS-9.</title>
        <authorList>
            <person name="Tetu S.G."/>
            <person name="Matson E."/>
            <person name="Ren Q."/>
            <person name="Seshadri R."/>
            <person name="Elbourne L."/>
            <person name="Hassan K.A."/>
            <person name="Durkin A."/>
            <person name="Radune D."/>
            <person name="Mohamoud Y."/>
            <person name="Shay R."/>
            <person name="Jin S."/>
            <person name="Zhang X."/>
            <person name="Lucey K."/>
            <person name="Ballor N.R."/>
            <person name="Ottesen E."/>
            <person name="Rosenthal R."/>
            <person name="Allen A."/>
            <person name="Leadbetter J.R."/>
            <person name="Paulsen I.T."/>
        </authorList>
    </citation>
    <scope>NUCLEOTIDE SEQUENCE [LARGE SCALE GENOMIC DNA]</scope>
    <source>
        <strain evidence="2">ATCC BAA-888 / DSM 13862 / ZAS-9</strain>
    </source>
</reference>
<dbReference type="EMBL" id="CP001841">
    <property type="protein sequence ID" value="AEF82361.1"/>
    <property type="molecule type" value="Genomic_DNA"/>
</dbReference>
<dbReference type="HOGENOM" id="CLU_3206534_0_0_12"/>
<dbReference type="AlphaFoldDB" id="F5Y6V9"/>
<evidence type="ECO:0000313" key="1">
    <source>
        <dbReference type="EMBL" id="AEF82361.1"/>
    </source>
</evidence>
<name>F5Y6V9_LEAAZ</name>
<proteinExistence type="predicted"/>
<evidence type="ECO:0000313" key="2">
    <source>
        <dbReference type="Proteomes" id="UP000009222"/>
    </source>
</evidence>
<dbReference type="STRING" id="545695.TREAZ_3600"/>